<organism evidence="3 4">
    <name type="scientific">Muribaculum gordoncarteri</name>
    <dbReference type="NCBI Taxonomy" id="2530390"/>
    <lineage>
        <taxon>Bacteria</taxon>
        <taxon>Pseudomonadati</taxon>
        <taxon>Bacteroidota</taxon>
        <taxon>Bacteroidia</taxon>
        <taxon>Bacteroidales</taxon>
        <taxon>Muribaculaceae</taxon>
        <taxon>Muribaculum</taxon>
    </lineage>
</organism>
<proteinExistence type="predicted"/>
<name>A0A4P7VFX1_9BACT</name>
<dbReference type="InterPro" id="IPR038726">
    <property type="entry name" value="PDDEXK_AddAB-type"/>
</dbReference>
<dbReference type="InterPro" id="IPR027417">
    <property type="entry name" value="P-loop_NTPase"/>
</dbReference>
<feature type="domain" description="PD-(D/E)XK endonuclease-like" evidence="2">
    <location>
        <begin position="686"/>
        <end position="988"/>
    </location>
</feature>
<keyword evidence="4" id="KW-1185">Reference proteome</keyword>
<dbReference type="OrthoDB" id="9762792at2"/>
<dbReference type="AlphaFoldDB" id="A0A4P7VFX1"/>
<keyword evidence="1" id="KW-0175">Coiled coil</keyword>
<gene>
    <name evidence="3" type="ORF">E7746_05195</name>
</gene>
<reference evidence="3 4" key="1">
    <citation type="submission" date="2019-02" db="EMBL/GenBank/DDBJ databases">
        <title>Isolation and identification of novel species under the genus Muribaculum.</title>
        <authorList>
            <person name="Miyake S."/>
            <person name="Ding Y."/>
            <person name="Low A."/>
            <person name="Soh M."/>
            <person name="Seedorf H."/>
        </authorList>
    </citation>
    <scope>NUCLEOTIDE SEQUENCE [LARGE SCALE GENOMIC DNA]</scope>
    <source>
        <strain evidence="3 4">TLL-A4</strain>
    </source>
</reference>
<dbReference type="Proteomes" id="UP000297031">
    <property type="component" value="Chromosome"/>
</dbReference>
<evidence type="ECO:0000256" key="1">
    <source>
        <dbReference type="SAM" id="Coils"/>
    </source>
</evidence>
<dbReference type="Gene3D" id="3.90.320.10">
    <property type="match status" value="1"/>
</dbReference>
<sequence>MQSFLSKIAQVYCARESDAMLDYCFIFPNKRSGTFFRKFLTEHTPAGQPMIEPEVTTISDFIAEFSDKIEASRYDLLFTLYNEYNRLTDEIEDFDRFVFWGDMLINDFNDVDKYMVDAHELFANVKHLKEINSDYLTDEQKQIINEYWGENLPLGSSERFWTHVTNDGEPHKNRDDFMKLWQVLAPLYDNFRTSLANRGLCYSGMQYREAADNLKHLTRDDIPYSRVVIVGFNVLSIAEVKIFERLRNLGIADFYWDLNFPEFIRETNSAVHFVKKYIKKFPSRYDLNQEPVTTLPEIEIVGVPSNVGQVKLIGRMLEHMAADGTVSNPANAIDTAVVLPSEELFIELLHSLPPVYTSVNITMGYPLKLTPMAALLRNIVSMHLRAKKIRGEWCFFHEDIKDVISHSLLTAIAGKSCEAIKEYLNVNRLFTAPAKDIRERFPELSTIFYPVDDLKEAGKVFEYTLSLIQFIDDGLQHTADDKERHALEHGFLTRYRQSVEQLARVAAKYNITMKENTFFHLIERTVSGESVNFIGEPLNGLQIMGVLETRALDFDNIIIPSMNERIFPRKHYTRSFIPDLLRRCYGMATIEFQECIYSYYFYRLISRASHVTLLYDARTTGARSSEMSRYLYQLLYLYPDGNVRHRNAFFDIPATGRNKPLEIKKSPDIMSRINRYLASSDEKRYLSPSSINCYINCPLQFYLQYVCDLYIDDDIVDYMDESTLGTIVHRVAELSYKRCRGDKPEIKITSELLDSLMNEKVELERLITRSINEVYNKLPNSSPNPDSEYVNDTPLFGQALVIGRTIVHFMKKLFELEKQWTPFYFVEGEKKYRCAYKLNDEVTVNLTSTIDRIDRIVDNNIERVRIVDYKTGGDNTDVKDFVNLFEKTDSNKRAKAVLQLFIYSNVYAIKNNYHGPLQPMLYCFRQFSINGIQPVKIAKEPLTDYLIYNDEFKKRLSAKLSDLFNPEIPFTPNPHSDTCKYCKFKLICGQAVEN</sequence>
<evidence type="ECO:0000313" key="4">
    <source>
        <dbReference type="Proteomes" id="UP000297031"/>
    </source>
</evidence>
<dbReference type="SUPFAM" id="SSF52540">
    <property type="entry name" value="P-loop containing nucleoside triphosphate hydrolases"/>
    <property type="match status" value="1"/>
</dbReference>
<accession>A0A4P7VFX1</accession>
<dbReference type="EMBL" id="CP039393">
    <property type="protein sequence ID" value="QCD35330.1"/>
    <property type="molecule type" value="Genomic_DNA"/>
</dbReference>
<dbReference type="InterPro" id="IPR011604">
    <property type="entry name" value="PDDEXK-like_dom_sf"/>
</dbReference>
<evidence type="ECO:0000259" key="2">
    <source>
        <dbReference type="Pfam" id="PF12705"/>
    </source>
</evidence>
<dbReference type="RefSeq" id="WP_136410077.1">
    <property type="nucleotide sequence ID" value="NZ_CP039393.1"/>
</dbReference>
<feature type="coiled-coil region" evidence="1">
    <location>
        <begin position="746"/>
        <end position="773"/>
    </location>
</feature>
<dbReference type="KEGG" id="mgod:E7746_05195"/>
<evidence type="ECO:0000313" key="3">
    <source>
        <dbReference type="EMBL" id="QCD35330.1"/>
    </source>
</evidence>
<protein>
    <submittedName>
        <fullName evidence="3">PD-(D/E)XK nuclease family protein</fullName>
    </submittedName>
</protein>
<dbReference type="Pfam" id="PF12705">
    <property type="entry name" value="PDDEXK_1"/>
    <property type="match status" value="1"/>
</dbReference>